<dbReference type="PROSITE" id="PS50005">
    <property type="entry name" value="TPR"/>
    <property type="match status" value="3"/>
</dbReference>
<keyword evidence="5" id="KW-0677">Repeat</keyword>
<evidence type="ECO:0000256" key="1">
    <source>
        <dbReference type="ARBA" id="ARBA00004275"/>
    </source>
</evidence>
<organism evidence="10 11">
    <name type="scientific">Kwoniella heveanensis BCC8398</name>
    <dbReference type="NCBI Taxonomy" id="1296120"/>
    <lineage>
        <taxon>Eukaryota</taxon>
        <taxon>Fungi</taxon>
        <taxon>Dikarya</taxon>
        <taxon>Basidiomycota</taxon>
        <taxon>Agaricomycotina</taxon>
        <taxon>Tremellomycetes</taxon>
        <taxon>Tremellales</taxon>
        <taxon>Cryptococcaceae</taxon>
        <taxon>Kwoniella</taxon>
    </lineage>
</organism>
<evidence type="ECO:0000256" key="2">
    <source>
        <dbReference type="ARBA" id="ARBA00004496"/>
    </source>
</evidence>
<feature type="region of interest" description="Disordered" evidence="9">
    <location>
        <begin position="203"/>
        <end position="225"/>
    </location>
</feature>
<proteinExistence type="inferred from homology"/>
<comment type="similarity">
    <text evidence="3">Belongs to the peroxisomal targeting signal receptor family.</text>
</comment>
<sequence>MSTFLSGAAAECGPSNVLKNVQGRVDRDYSLQQDRLVSTPNVAGSSRQPFRPQVPLAPPSSRETTQSASPFDLASLRQHLSPPTTGPQRQVSPAALRAAPRQSSWAHTFARQDHAFPSTAQAGPSRHVQRAGPASTSNGWSQEFARNDSPVQQQPLGMAVQPVAPAPWQVPHQPMPAPQTFLNYPAPMQPQYHASPIIQDRATQSPAVEKQQPTQPEPITTASPMNDHQDLLARTAEAFIAQDDVTALMAENPKLAQSDFMSLVRGIGGQDVVIDPGTLEGTERVGAGGKLVERTAGSNWAKDFFASQSSQEAQTTDGTQPDQHPIQTTSTPRPQPLNGIRPQFAGIAHPLEPHHHISQATATRSTQTANQMDARWEAEFADQEALIWSSERAGTSPTTRSRNVHFDQVDKRYREKSAVPNTLEEALATTTAIPGAGSSWAEQGLLDEDDFNDEVFMGFNGFMRQGESSAAGAGQKEGWGQMQQDWEQFVRSDTGQKGIRGMGLGDQTERYLFQRKNPYFAGSNIAQDKRSATMDSPTLKGVLALEAAVQESPQSHDAWYALGLKQQENEREEAAILALSKVVQLEPDYRPAYLALAVSYTNEGEGEAACTMLEKWIRLGEAQSLGSDLQNLSSQQSRTWGRAGREELIERLIDVARRSPEEVDADVQVALGVLFNGTEEYHKAEDCFLSALEVRPDDWLLYNRLGATLANSGRSNEAIQYYHKALSLHPNFVRALFNLGISYINLGQYPLGAQSALDALRIQHADASEGYAFGENVSGSKGVTSDALWNTLRGACVQ</sequence>
<feature type="region of interest" description="Disordered" evidence="9">
    <location>
        <begin position="307"/>
        <end position="337"/>
    </location>
</feature>
<dbReference type="PANTHER" id="PTHR10130">
    <property type="entry name" value="PEROXISOMAL TARGETING SIGNAL 1 RECEPTOR PEX5"/>
    <property type="match status" value="1"/>
</dbReference>
<feature type="repeat" description="TPR" evidence="8">
    <location>
        <begin position="556"/>
        <end position="589"/>
    </location>
</feature>
<reference evidence="10 11" key="1">
    <citation type="submission" date="2013-07" db="EMBL/GenBank/DDBJ databases">
        <title>The Genome Sequence of Cryptococcus heveanensis BCC8398.</title>
        <authorList>
            <consortium name="The Broad Institute Genome Sequencing Platform"/>
            <person name="Cuomo C."/>
            <person name="Litvintseva A."/>
            <person name="Chen Y."/>
            <person name="Heitman J."/>
            <person name="Sun S."/>
            <person name="Springer D."/>
            <person name="Dromer F."/>
            <person name="Young S.K."/>
            <person name="Zeng Q."/>
            <person name="Gargeya S."/>
            <person name="Fitzgerald M."/>
            <person name="Abouelleil A."/>
            <person name="Alvarado L."/>
            <person name="Berlin A.M."/>
            <person name="Chapman S.B."/>
            <person name="Dewar J."/>
            <person name="Goldberg J."/>
            <person name="Griggs A."/>
            <person name="Gujja S."/>
            <person name="Hansen M."/>
            <person name="Howarth C."/>
            <person name="Imamovic A."/>
            <person name="Larimer J."/>
            <person name="McCowan C."/>
            <person name="Murphy C."/>
            <person name="Pearson M."/>
            <person name="Priest M."/>
            <person name="Roberts A."/>
            <person name="Saif S."/>
            <person name="Shea T."/>
            <person name="Sykes S."/>
            <person name="Wortman J."/>
            <person name="Nusbaum C."/>
            <person name="Birren B."/>
        </authorList>
    </citation>
    <scope>NUCLEOTIDE SEQUENCE [LARGE SCALE GENOMIC DNA]</scope>
    <source>
        <strain evidence="10 11">BCC8398</strain>
    </source>
</reference>
<keyword evidence="7" id="KW-0576">Peroxisome</keyword>
<evidence type="ECO:0000256" key="3">
    <source>
        <dbReference type="ARBA" id="ARBA00005348"/>
    </source>
</evidence>
<keyword evidence="11" id="KW-1185">Reference proteome</keyword>
<dbReference type="InterPro" id="IPR011990">
    <property type="entry name" value="TPR-like_helical_dom_sf"/>
</dbReference>
<dbReference type="PANTHER" id="PTHR10130:SF0">
    <property type="entry name" value="GH08708P"/>
    <property type="match status" value="1"/>
</dbReference>
<dbReference type="InterPro" id="IPR019734">
    <property type="entry name" value="TPR_rpt"/>
</dbReference>
<evidence type="ECO:0000313" key="10">
    <source>
        <dbReference type="EMBL" id="OCF30910.1"/>
    </source>
</evidence>
<feature type="region of interest" description="Disordered" evidence="9">
    <location>
        <begin position="34"/>
        <end position="143"/>
    </location>
</feature>
<dbReference type="PROSITE" id="PS50293">
    <property type="entry name" value="TPR_REGION"/>
    <property type="match status" value="1"/>
</dbReference>
<feature type="compositionally biased region" description="Polar residues" evidence="9">
    <location>
        <begin position="307"/>
        <end position="332"/>
    </location>
</feature>
<comment type="subcellular location">
    <subcellularLocation>
        <location evidence="2">Cytoplasm</location>
    </subcellularLocation>
    <subcellularLocation>
        <location evidence="1">Peroxisome</location>
    </subcellularLocation>
</comment>
<reference evidence="11" key="2">
    <citation type="submission" date="2013-12" db="EMBL/GenBank/DDBJ databases">
        <title>Evolution of pathogenesis and genome organization in the Tremellales.</title>
        <authorList>
            <person name="Cuomo C."/>
            <person name="Litvintseva A."/>
            <person name="Heitman J."/>
            <person name="Chen Y."/>
            <person name="Sun S."/>
            <person name="Springer D."/>
            <person name="Dromer F."/>
            <person name="Young S."/>
            <person name="Zeng Q."/>
            <person name="Chapman S."/>
            <person name="Gujja S."/>
            <person name="Saif S."/>
            <person name="Birren B."/>
        </authorList>
    </citation>
    <scope>NUCLEOTIDE SEQUENCE [LARGE SCALE GENOMIC DNA]</scope>
    <source>
        <strain evidence="11">BCC8398</strain>
    </source>
</reference>
<dbReference type="InterPro" id="IPR024111">
    <property type="entry name" value="PEX5/PEX5L"/>
</dbReference>
<protein>
    <submittedName>
        <fullName evidence="10">Uncharacterized protein</fullName>
    </submittedName>
</protein>
<feature type="compositionally biased region" description="Polar residues" evidence="9">
    <location>
        <begin position="34"/>
        <end position="48"/>
    </location>
</feature>
<dbReference type="OrthoDB" id="10006023at2759"/>
<evidence type="ECO:0000256" key="4">
    <source>
        <dbReference type="ARBA" id="ARBA00022490"/>
    </source>
</evidence>
<feature type="compositionally biased region" description="Polar residues" evidence="9">
    <location>
        <begin position="81"/>
        <end position="91"/>
    </location>
</feature>
<keyword evidence="4" id="KW-0963">Cytoplasm</keyword>
<dbReference type="GO" id="GO:0016560">
    <property type="term" value="P:protein import into peroxisome matrix, docking"/>
    <property type="evidence" value="ECO:0007669"/>
    <property type="project" value="TreeGrafter"/>
</dbReference>
<dbReference type="GO" id="GO:0005052">
    <property type="term" value="F:peroxisome matrix targeting signal-1 binding"/>
    <property type="evidence" value="ECO:0007669"/>
    <property type="project" value="TreeGrafter"/>
</dbReference>
<name>A0A1B9GIK0_9TREE</name>
<dbReference type="SMART" id="SM00028">
    <property type="entry name" value="TPR"/>
    <property type="match status" value="4"/>
</dbReference>
<dbReference type="Gene3D" id="1.25.40.10">
    <property type="entry name" value="Tetratricopeptide repeat domain"/>
    <property type="match status" value="1"/>
</dbReference>
<feature type="repeat" description="TPR" evidence="8">
    <location>
        <begin position="665"/>
        <end position="698"/>
    </location>
</feature>
<dbReference type="GO" id="GO:0005829">
    <property type="term" value="C:cytosol"/>
    <property type="evidence" value="ECO:0007669"/>
    <property type="project" value="TreeGrafter"/>
</dbReference>
<evidence type="ECO:0000256" key="5">
    <source>
        <dbReference type="ARBA" id="ARBA00022737"/>
    </source>
</evidence>
<evidence type="ECO:0000256" key="6">
    <source>
        <dbReference type="ARBA" id="ARBA00022803"/>
    </source>
</evidence>
<dbReference type="AlphaFoldDB" id="A0A1B9GIK0"/>
<dbReference type="SUPFAM" id="SSF48452">
    <property type="entry name" value="TPR-like"/>
    <property type="match status" value="1"/>
</dbReference>
<gene>
    <name evidence="10" type="ORF">I316_07435</name>
</gene>
<evidence type="ECO:0000313" key="11">
    <source>
        <dbReference type="Proteomes" id="UP000092666"/>
    </source>
</evidence>
<dbReference type="EMBL" id="KI669514">
    <property type="protein sequence ID" value="OCF30910.1"/>
    <property type="molecule type" value="Genomic_DNA"/>
</dbReference>
<evidence type="ECO:0000256" key="8">
    <source>
        <dbReference type="PROSITE-ProRule" id="PRU00339"/>
    </source>
</evidence>
<evidence type="ECO:0000256" key="7">
    <source>
        <dbReference type="ARBA" id="ARBA00023140"/>
    </source>
</evidence>
<dbReference type="GO" id="GO:0005778">
    <property type="term" value="C:peroxisomal membrane"/>
    <property type="evidence" value="ECO:0007669"/>
    <property type="project" value="TreeGrafter"/>
</dbReference>
<keyword evidence="6 8" id="KW-0802">TPR repeat</keyword>
<dbReference type="Proteomes" id="UP000092666">
    <property type="component" value="Unassembled WGS sequence"/>
</dbReference>
<dbReference type="Pfam" id="PF00515">
    <property type="entry name" value="TPR_1"/>
    <property type="match status" value="1"/>
</dbReference>
<dbReference type="STRING" id="1296120.A0A1B9GIK0"/>
<accession>A0A1B9GIK0</accession>
<evidence type="ECO:0000256" key="9">
    <source>
        <dbReference type="SAM" id="MobiDB-lite"/>
    </source>
</evidence>
<feature type="repeat" description="TPR" evidence="8">
    <location>
        <begin position="699"/>
        <end position="732"/>
    </location>
</feature>